<protein>
    <submittedName>
        <fullName evidence="1">Uncharacterized protein</fullName>
    </submittedName>
</protein>
<name>A0A382SIW8_9ZZZZ</name>
<evidence type="ECO:0000313" key="1">
    <source>
        <dbReference type="EMBL" id="SVD09844.1"/>
    </source>
</evidence>
<dbReference type="AlphaFoldDB" id="A0A382SIW8"/>
<accession>A0A382SIW8</accession>
<dbReference type="InterPro" id="IPR011990">
    <property type="entry name" value="TPR-like_helical_dom_sf"/>
</dbReference>
<dbReference type="Gene3D" id="1.25.40.10">
    <property type="entry name" value="Tetratricopeptide repeat domain"/>
    <property type="match status" value="1"/>
</dbReference>
<reference evidence="1" key="1">
    <citation type="submission" date="2018-05" db="EMBL/GenBank/DDBJ databases">
        <authorList>
            <person name="Lanie J.A."/>
            <person name="Ng W.-L."/>
            <person name="Kazmierczak K.M."/>
            <person name="Andrzejewski T.M."/>
            <person name="Davidsen T.M."/>
            <person name="Wayne K.J."/>
            <person name="Tettelin H."/>
            <person name="Glass J.I."/>
            <person name="Rusch D."/>
            <person name="Podicherti R."/>
            <person name="Tsui H.-C.T."/>
            <person name="Winkler M.E."/>
        </authorList>
    </citation>
    <scope>NUCLEOTIDE SEQUENCE</scope>
</reference>
<proteinExistence type="predicted"/>
<gene>
    <name evidence="1" type="ORF">METZ01_LOCUS362698</name>
</gene>
<sequence length="175" mass="20055">MKLGNYREAIDSYEKLAAEFPDHELAPRSQFKVGNVYFYKLYDYSNKGGWGAFVKVAQNYEDSFESKQAETLLKKSAHTLTGIKQDQDDINKYTNKKAMAMRKMGRYVTPDKLYQMGFRDRIVQNYQNIAAGWQKMENFPNSVFCYKELAYNLRGNAFAVSDALSFTSACASSCV</sequence>
<feature type="non-terminal residue" evidence="1">
    <location>
        <position position="175"/>
    </location>
</feature>
<organism evidence="1">
    <name type="scientific">marine metagenome</name>
    <dbReference type="NCBI Taxonomy" id="408172"/>
    <lineage>
        <taxon>unclassified sequences</taxon>
        <taxon>metagenomes</taxon>
        <taxon>ecological metagenomes</taxon>
    </lineage>
</organism>
<dbReference type="SUPFAM" id="SSF48452">
    <property type="entry name" value="TPR-like"/>
    <property type="match status" value="1"/>
</dbReference>
<dbReference type="EMBL" id="UINC01129449">
    <property type="protein sequence ID" value="SVD09844.1"/>
    <property type="molecule type" value="Genomic_DNA"/>
</dbReference>